<reference evidence="1" key="1">
    <citation type="submission" date="2018-12" db="EMBL/GenBank/DDBJ databases">
        <authorList>
            <person name="Will S."/>
            <person name="Neumann-Schaal M."/>
            <person name="Henke P."/>
        </authorList>
    </citation>
    <scope>NUCLEOTIDE SEQUENCE</scope>
    <source>
        <strain evidence="1">PCC 7102</strain>
    </source>
</reference>
<dbReference type="EMBL" id="RSCL01000004">
    <property type="protein sequence ID" value="RUT07844.1"/>
    <property type="molecule type" value="Genomic_DNA"/>
</dbReference>
<gene>
    <name evidence="1" type="ORF">DSM106972_021040</name>
</gene>
<comment type="caution">
    <text evidence="1">The sequence shown here is derived from an EMBL/GenBank/DDBJ whole genome shotgun (WGS) entry which is preliminary data.</text>
</comment>
<dbReference type="Proteomes" id="UP000271624">
    <property type="component" value="Unassembled WGS sequence"/>
</dbReference>
<organism evidence="1 2">
    <name type="scientific">Dulcicalothrix desertica PCC 7102</name>
    <dbReference type="NCBI Taxonomy" id="232991"/>
    <lineage>
        <taxon>Bacteria</taxon>
        <taxon>Bacillati</taxon>
        <taxon>Cyanobacteriota</taxon>
        <taxon>Cyanophyceae</taxon>
        <taxon>Nostocales</taxon>
        <taxon>Calotrichaceae</taxon>
        <taxon>Dulcicalothrix</taxon>
    </lineage>
</organism>
<proteinExistence type="predicted"/>
<reference evidence="1" key="2">
    <citation type="journal article" date="2019" name="Genome Biol. Evol.">
        <title>Day and night: Metabolic profiles and evolutionary relationships of six axenic non-marine cyanobacteria.</title>
        <authorList>
            <person name="Will S.E."/>
            <person name="Henke P."/>
            <person name="Boedeker C."/>
            <person name="Huang S."/>
            <person name="Brinkmann H."/>
            <person name="Rohde M."/>
            <person name="Jarek M."/>
            <person name="Friedl T."/>
            <person name="Seufert S."/>
            <person name="Schumacher M."/>
            <person name="Overmann J."/>
            <person name="Neumann-Schaal M."/>
            <person name="Petersen J."/>
        </authorList>
    </citation>
    <scope>NUCLEOTIDE SEQUENCE [LARGE SCALE GENOMIC DNA]</scope>
    <source>
        <strain evidence="1">PCC 7102</strain>
    </source>
</reference>
<sequence>MQPRLLEEVLDSSTSIKRLREISRDITTPAECLYELFELYFYYSYILIGVAQNPNTPPNILQQLFRRFPNQVINNCVIDLLILENPNFISRLCETYCDVFRYKELPCEGTTHLVACFYIYVTL</sequence>
<keyword evidence="2" id="KW-1185">Reference proteome</keyword>
<accession>A0A3S1CPC8</accession>
<dbReference type="RefSeq" id="WP_127080696.1">
    <property type="nucleotide sequence ID" value="NZ_RSCL01000004.1"/>
</dbReference>
<protein>
    <submittedName>
        <fullName evidence="1">Uncharacterized protein</fullName>
    </submittedName>
</protein>
<name>A0A3S1CPC8_9CYAN</name>
<evidence type="ECO:0000313" key="1">
    <source>
        <dbReference type="EMBL" id="RUT07844.1"/>
    </source>
</evidence>
<evidence type="ECO:0000313" key="2">
    <source>
        <dbReference type="Proteomes" id="UP000271624"/>
    </source>
</evidence>
<dbReference type="AlphaFoldDB" id="A0A3S1CPC8"/>